<reference evidence="2 3" key="1">
    <citation type="submission" date="2014-07" db="EMBL/GenBank/DDBJ databases">
        <title>Draft Genome Sequence of Gephyronic Acid Producer, Cystobacter violaceus Strain Cb vi76.</title>
        <authorList>
            <person name="Stevens D.C."/>
            <person name="Young J."/>
            <person name="Carmichael R."/>
            <person name="Tan J."/>
            <person name="Taylor R.E."/>
        </authorList>
    </citation>
    <scope>NUCLEOTIDE SEQUENCE [LARGE SCALE GENOMIC DNA]</scope>
    <source>
        <strain evidence="2 3">Cb vi76</strain>
    </source>
</reference>
<dbReference type="RefSeq" id="WP_043398222.1">
    <property type="nucleotide sequence ID" value="NZ_JPMI01000140.1"/>
</dbReference>
<dbReference type="InterPro" id="IPR037181">
    <property type="entry name" value="SUFU_N"/>
</dbReference>
<gene>
    <name evidence="2" type="ORF">Q664_21205</name>
</gene>
<evidence type="ECO:0000313" key="2">
    <source>
        <dbReference type="EMBL" id="KFA91552.1"/>
    </source>
</evidence>
<dbReference type="InterPro" id="IPR012433">
    <property type="entry name" value="Imm11"/>
</dbReference>
<protein>
    <recommendedName>
        <fullName evidence="1">Immunity MXAN-0049 protein domain-containing protein</fullName>
    </recommendedName>
</protein>
<dbReference type="AlphaFoldDB" id="A0A084SSW7"/>
<evidence type="ECO:0000313" key="3">
    <source>
        <dbReference type="Proteomes" id="UP000028547"/>
    </source>
</evidence>
<proteinExistence type="predicted"/>
<accession>A0A084SSW7</accession>
<dbReference type="SUPFAM" id="SSF103359">
    <property type="entry name" value="Suppressor of Fused, N-terminal domain"/>
    <property type="match status" value="1"/>
</dbReference>
<dbReference type="EMBL" id="JPMI01000140">
    <property type="protein sequence ID" value="KFA91552.1"/>
    <property type="molecule type" value="Genomic_DNA"/>
</dbReference>
<evidence type="ECO:0000259" key="1">
    <source>
        <dbReference type="Pfam" id="PF07791"/>
    </source>
</evidence>
<feature type="domain" description="Immunity MXAN-0049 protein" evidence="1">
    <location>
        <begin position="62"/>
        <end position="189"/>
    </location>
</feature>
<name>A0A084SSW7_9BACT</name>
<dbReference type="Proteomes" id="UP000028547">
    <property type="component" value="Unassembled WGS sequence"/>
</dbReference>
<sequence>MTGLYFDLFDDVYIPGRWHLDDPVDQQGQEIRTWQFVRGEPAHVDARIRIPIYVPGRPLDFSLLAGATIPVVHARVAVVFAELAPGDVQLIPVEVDGQTEPYVLLNITRVVKCIDDEASDEVRHWEPGDDRPDKTGQYRSVIGMRIDPSKVGDARVFRTWGWSPAIIISEEVKQALERMGATGAKFKEVTGPSTVSAEEREQDRKSRELFEQADTARETAWCTLGSLDKEVFMPIAMSGSWPGHRQLWRVIRREAGRTLLVTHGLSDPFIERLEPSMGFGLELALEVDAAVKDISKGWPLMLLDRVADEVAEHEQVRERVKAGLFSMEVSGKGMPRSLVTEEGRVAVLLGVESRMLPSHFSTPYGEVKLVTVKVLLPSELAYLLEHGAEGQAELARRFAESGEAHLSRLRRRPVA</sequence>
<organism evidence="2 3">
    <name type="scientific">Archangium violaceum Cb vi76</name>
    <dbReference type="NCBI Taxonomy" id="1406225"/>
    <lineage>
        <taxon>Bacteria</taxon>
        <taxon>Pseudomonadati</taxon>
        <taxon>Myxococcota</taxon>
        <taxon>Myxococcia</taxon>
        <taxon>Myxococcales</taxon>
        <taxon>Cystobacterineae</taxon>
        <taxon>Archangiaceae</taxon>
        <taxon>Archangium</taxon>
    </lineage>
</organism>
<comment type="caution">
    <text evidence="2">The sequence shown here is derived from an EMBL/GenBank/DDBJ whole genome shotgun (WGS) entry which is preliminary data.</text>
</comment>
<dbReference type="Pfam" id="PF07791">
    <property type="entry name" value="Imm11"/>
    <property type="match status" value="1"/>
</dbReference>